<dbReference type="CDD" id="cd22346">
    <property type="entry name" value="PDDEXK_nuclease"/>
    <property type="match status" value="1"/>
</dbReference>
<dbReference type="AlphaFoldDB" id="A0A150KVS3"/>
<accession>A0A150KVS3</accession>
<dbReference type="InterPro" id="IPR032793">
    <property type="entry name" value="RE_EcoO109IR"/>
</dbReference>
<feature type="region of interest" description="Disordered" evidence="1">
    <location>
        <begin position="246"/>
        <end position="266"/>
    </location>
</feature>
<evidence type="ECO:0000256" key="1">
    <source>
        <dbReference type="SAM" id="MobiDB-lite"/>
    </source>
</evidence>
<name>A0A150KVS3_9BACL</name>
<evidence type="ECO:0000313" key="4">
    <source>
        <dbReference type="Proteomes" id="UP000075455"/>
    </source>
</evidence>
<dbReference type="Pfam" id="PF14511">
    <property type="entry name" value="RE_EcoO109I"/>
    <property type="match status" value="1"/>
</dbReference>
<organism evidence="3 4">
    <name type="scientific">Saccharococcus caldoxylosilyticus</name>
    <dbReference type="NCBI Taxonomy" id="81408"/>
    <lineage>
        <taxon>Bacteria</taxon>
        <taxon>Bacillati</taxon>
        <taxon>Bacillota</taxon>
        <taxon>Bacilli</taxon>
        <taxon>Bacillales</taxon>
        <taxon>Anoxybacillaceae</taxon>
        <taxon>Saccharococcus</taxon>
    </lineage>
</organism>
<evidence type="ECO:0000259" key="2">
    <source>
        <dbReference type="Pfam" id="PF14511"/>
    </source>
</evidence>
<dbReference type="SUPFAM" id="SSF52980">
    <property type="entry name" value="Restriction endonuclease-like"/>
    <property type="match status" value="1"/>
</dbReference>
<comment type="caution">
    <text evidence="3">The sequence shown here is derived from an EMBL/GenBank/DDBJ whole genome shotgun (WGS) entry which is preliminary data.</text>
</comment>
<protein>
    <recommendedName>
        <fullName evidence="2">Type II restriction endonuclease EcoO109IR domain-containing protein</fullName>
    </recommendedName>
</protein>
<reference evidence="3 4" key="1">
    <citation type="submission" date="2016-01" db="EMBL/GenBank/DDBJ databases">
        <title>Draft Genome Sequences of Seven Thermophilic Sporeformers Isolated from Foods.</title>
        <authorList>
            <person name="Berendsen E.M."/>
            <person name="Wells-Bennik M.H."/>
            <person name="Krawcyk A.O."/>
            <person name="De Jong A."/>
            <person name="Holsappel S."/>
            <person name="Eijlander R.T."/>
            <person name="Kuipers O.P."/>
        </authorList>
    </citation>
    <scope>NUCLEOTIDE SEQUENCE [LARGE SCALE GENOMIC DNA]</scope>
    <source>
        <strain evidence="3 4">B4119</strain>
    </source>
</reference>
<dbReference type="GeneID" id="301192690"/>
<dbReference type="EMBL" id="LQYS01000138">
    <property type="protein sequence ID" value="KYD04140.1"/>
    <property type="molecule type" value="Genomic_DNA"/>
</dbReference>
<dbReference type="Gene3D" id="3.40.1560.10">
    <property type="entry name" value="type ii restriction endonuclease, domain 2"/>
    <property type="match status" value="1"/>
</dbReference>
<dbReference type="InterPro" id="IPR012297">
    <property type="entry name" value="EcoO109IR_cat_dom_sf"/>
</dbReference>
<dbReference type="PATRIC" id="fig|81408.3.peg.2400"/>
<sequence length="266" mass="30037">MTQETSEHQTLSEEALNEIIQKAKDFFKNEIAPSHVKNTKKLKRLKEFNLNPFLDKYKASFLTGNDDPVSIAKALVYPRVLGTSINTTFGNKLQKFCSEVLEGFASTTSGIDIEFIDKLDGRRKYCQVKAGPNTINKDDVETIKNHFAGVKNLARTNNLNIGLNDLVVGVLYGTPAELSSHYKKINEEYPVIVGQEFWHRLTGVEDFYQRLTDAIGDVATEFDSSKLIEEVIEALAKEIEKTLKPENKETKKTDEELEAKQLSIDM</sequence>
<gene>
    <name evidence="3" type="ORF">B4119_0175</name>
</gene>
<dbReference type="InterPro" id="IPR011335">
    <property type="entry name" value="Restrct_endonuc-II-like"/>
</dbReference>
<dbReference type="STRING" id="81408.B4119_0175"/>
<evidence type="ECO:0000313" key="3">
    <source>
        <dbReference type="EMBL" id="KYD04140.1"/>
    </source>
</evidence>
<feature type="domain" description="Type II restriction endonuclease EcoO109IR" evidence="2">
    <location>
        <begin position="24"/>
        <end position="222"/>
    </location>
</feature>
<dbReference type="Proteomes" id="UP000075455">
    <property type="component" value="Unassembled WGS sequence"/>
</dbReference>
<dbReference type="RefSeq" id="WP_235605656.1">
    <property type="nucleotide sequence ID" value="NZ_CP040553.1"/>
</dbReference>
<proteinExistence type="predicted"/>